<sequence>MSPTTAIHSHDEPVPVFNCHGPFKLSTYNKCPITKVDPENGSIVLIIFTLSRYKELSYNIASYNIRVMLQLTDPSTEDDGKKPNKPLPTYLTPLHPIGITGEENNKDIFVALDNNEPAEKEY</sequence>
<reference evidence="2" key="1">
    <citation type="submission" date="2023-06" db="EMBL/GenBank/DDBJ databases">
        <authorList>
            <consortium name="Lawrence Berkeley National Laboratory"/>
            <person name="Ahrendt S."/>
            <person name="Sahu N."/>
            <person name="Indic B."/>
            <person name="Wong-Bajracharya J."/>
            <person name="Merenyi Z."/>
            <person name="Ke H.-M."/>
            <person name="Monk M."/>
            <person name="Kocsube S."/>
            <person name="Drula E."/>
            <person name="Lipzen A."/>
            <person name="Balint B."/>
            <person name="Henrissat B."/>
            <person name="Andreopoulos B."/>
            <person name="Martin F.M."/>
            <person name="Harder C.B."/>
            <person name="Rigling D."/>
            <person name="Ford K.L."/>
            <person name="Foster G.D."/>
            <person name="Pangilinan J."/>
            <person name="Papanicolaou A."/>
            <person name="Barry K."/>
            <person name="LaButti K."/>
            <person name="Viragh M."/>
            <person name="Koriabine M."/>
            <person name="Yan M."/>
            <person name="Riley R."/>
            <person name="Champramary S."/>
            <person name="Plett K.L."/>
            <person name="Tsai I.J."/>
            <person name="Slot J."/>
            <person name="Sipos G."/>
            <person name="Plett J."/>
            <person name="Nagy L.G."/>
            <person name="Grigoriev I.V."/>
        </authorList>
    </citation>
    <scope>NUCLEOTIDE SEQUENCE</scope>
    <source>
        <strain evidence="2">HWK02</strain>
    </source>
</reference>
<dbReference type="AlphaFoldDB" id="A0AA39QM75"/>
<evidence type="ECO:0000313" key="2">
    <source>
        <dbReference type="EMBL" id="KAK0505517.1"/>
    </source>
</evidence>
<evidence type="ECO:0000313" key="3">
    <source>
        <dbReference type="Proteomes" id="UP001175228"/>
    </source>
</evidence>
<protein>
    <submittedName>
        <fullName evidence="2">Uncharacterized protein</fullName>
    </submittedName>
</protein>
<organism evidence="2 3">
    <name type="scientific">Armillaria luteobubalina</name>
    <dbReference type="NCBI Taxonomy" id="153913"/>
    <lineage>
        <taxon>Eukaryota</taxon>
        <taxon>Fungi</taxon>
        <taxon>Dikarya</taxon>
        <taxon>Basidiomycota</taxon>
        <taxon>Agaricomycotina</taxon>
        <taxon>Agaricomycetes</taxon>
        <taxon>Agaricomycetidae</taxon>
        <taxon>Agaricales</taxon>
        <taxon>Marasmiineae</taxon>
        <taxon>Physalacriaceae</taxon>
        <taxon>Armillaria</taxon>
    </lineage>
</organism>
<name>A0AA39QM75_9AGAR</name>
<gene>
    <name evidence="2" type="ORF">EDD18DRAFT_1344332</name>
</gene>
<proteinExistence type="predicted"/>
<keyword evidence="3" id="KW-1185">Reference proteome</keyword>
<evidence type="ECO:0000256" key="1">
    <source>
        <dbReference type="SAM" id="MobiDB-lite"/>
    </source>
</evidence>
<comment type="caution">
    <text evidence="2">The sequence shown here is derived from an EMBL/GenBank/DDBJ whole genome shotgun (WGS) entry which is preliminary data.</text>
</comment>
<dbReference type="Proteomes" id="UP001175228">
    <property type="component" value="Unassembled WGS sequence"/>
</dbReference>
<dbReference type="EMBL" id="JAUEPU010000002">
    <property type="protein sequence ID" value="KAK0505517.1"/>
    <property type="molecule type" value="Genomic_DNA"/>
</dbReference>
<accession>A0AA39QM75</accession>
<feature type="region of interest" description="Disordered" evidence="1">
    <location>
        <begin position="73"/>
        <end position="94"/>
    </location>
</feature>